<keyword evidence="5" id="KW-1185">Reference proteome</keyword>
<organism evidence="3 4">
    <name type="scientific">Cobetia amphilecti</name>
    <dbReference type="NCBI Taxonomy" id="1055104"/>
    <lineage>
        <taxon>Bacteria</taxon>
        <taxon>Pseudomonadati</taxon>
        <taxon>Pseudomonadota</taxon>
        <taxon>Gammaproteobacteria</taxon>
        <taxon>Oceanospirillales</taxon>
        <taxon>Halomonadaceae</taxon>
        <taxon>Cobetia</taxon>
    </lineage>
</organism>
<evidence type="ECO:0000313" key="2">
    <source>
        <dbReference type="EMBL" id="MDI5885895.1"/>
    </source>
</evidence>
<dbReference type="RefSeq" id="WP_235507073.1">
    <property type="nucleotide sequence ID" value="NZ_JAHKQM010000005.1"/>
</dbReference>
<comment type="caution">
    <text evidence="3">The sequence shown here is derived from an EMBL/GenBank/DDBJ whole genome shotgun (WGS) entry which is preliminary data.</text>
</comment>
<dbReference type="InterPro" id="IPR000868">
    <property type="entry name" value="Isochorismatase-like_dom"/>
</dbReference>
<dbReference type="EMBL" id="JAUORK010000028">
    <property type="protein sequence ID" value="MDO6673580.1"/>
    <property type="molecule type" value="Genomic_DNA"/>
</dbReference>
<gene>
    <name evidence="3" type="ORF">Q4535_15850</name>
    <name evidence="2" type="ORF">QLT01_16230</name>
</gene>
<dbReference type="Proteomes" id="UP001170481">
    <property type="component" value="Unassembled WGS sequence"/>
</dbReference>
<proteinExistence type="predicted"/>
<evidence type="ECO:0000259" key="1">
    <source>
        <dbReference type="Pfam" id="PF00857"/>
    </source>
</evidence>
<dbReference type="PANTHER" id="PTHR14119:SF3">
    <property type="entry name" value="ISOCHORISMATASE DOMAIN-CONTAINING PROTEIN 2"/>
    <property type="match status" value="1"/>
</dbReference>
<sequence length="201" mass="21705">MDDEKSQHLMARRSLLLLIDFQARLMPVLSGGTEAINSAIWLGGIAQALEIPVWLTEHCPDKLGASAPMTHLLSERTRCFTKRSFSALDAQDFRKALEQSGCDQLVVCGAEAHVCVMQTVLSLCGAGYRVALVADGVASRRPREAALGVARCEAAGASIVSAEMVAYEWLGCADHVLFGDIHRRYLKPRAAEHLTFPGLGG</sequence>
<evidence type="ECO:0000313" key="3">
    <source>
        <dbReference type="EMBL" id="MDO6673580.1"/>
    </source>
</evidence>
<dbReference type="InterPro" id="IPR036380">
    <property type="entry name" value="Isochorismatase-like_sf"/>
</dbReference>
<accession>A0AAP4WWY9</accession>
<dbReference type="InterPro" id="IPR050993">
    <property type="entry name" value="Isochorismatase_domain"/>
</dbReference>
<name>A0AAP4WWY9_9GAMM</name>
<dbReference type="PANTHER" id="PTHR14119">
    <property type="entry name" value="HYDROLASE"/>
    <property type="match status" value="1"/>
</dbReference>
<dbReference type="EMBL" id="JASCSA010000019">
    <property type="protein sequence ID" value="MDI5885895.1"/>
    <property type="molecule type" value="Genomic_DNA"/>
</dbReference>
<dbReference type="Proteomes" id="UP001229025">
    <property type="component" value="Unassembled WGS sequence"/>
</dbReference>
<dbReference type="Gene3D" id="3.40.50.850">
    <property type="entry name" value="Isochorismatase-like"/>
    <property type="match status" value="1"/>
</dbReference>
<dbReference type="SUPFAM" id="SSF52499">
    <property type="entry name" value="Isochorismatase-like hydrolases"/>
    <property type="match status" value="1"/>
</dbReference>
<feature type="domain" description="Isochorismatase-like" evidence="1">
    <location>
        <begin position="14"/>
        <end position="163"/>
    </location>
</feature>
<reference evidence="3" key="2">
    <citation type="submission" date="2023-07" db="EMBL/GenBank/DDBJ databases">
        <title>Genome content predicts the carbon catabolic preferences of heterotrophic bacteria.</title>
        <authorList>
            <person name="Gralka M."/>
        </authorList>
    </citation>
    <scope>NUCLEOTIDE SEQUENCE</scope>
    <source>
        <strain evidence="3">C2R13</strain>
    </source>
</reference>
<reference evidence="2" key="1">
    <citation type="submission" date="2023-04" db="EMBL/GenBank/DDBJ databases">
        <authorList>
            <person name="Otstavnykh N."/>
            <person name="Seitkalieva A."/>
            <person name="Bystritskaya E."/>
        </authorList>
    </citation>
    <scope>NUCLEOTIDE SEQUENCE</scope>
    <source>
        <strain evidence="2">NRIC 0815</strain>
    </source>
</reference>
<reference evidence="2" key="4">
    <citation type="submission" date="2024-05" db="EMBL/GenBank/DDBJ databases">
        <title>Genome-based characterization of strain KMM 296 and proposal for reclassification of Cobetia litoralis and Cobetia pacifica, and emended description of the species Cobetia amphilecti and Cobetia marina.</title>
        <authorList>
            <person name="Balabanova L."/>
            <person name="Nedashkovskaya O."/>
        </authorList>
    </citation>
    <scope>NUCLEOTIDE SEQUENCE</scope>
    <source>
        <strain evidence="2">NRIC 0815</strain>
    </source>
</reference>
<evidence type="ECO:0000313" key="5">
    <source>
        <dbReference type="Proteomes" id="UP001229025"/>
    </source>
</evidence>
<protein>
    <submittedName>
        <fullName evidence="3">Isochorismatase family protein</fullName>
    </submittedName>
</protein>
<dbReference type="AlphaFoldDB" id="A0AAP4WWY9"/>
<reference evidence="5" key="3">
    <citation type="submission" date="2023-07" db="EMBL/GenBank/DDBJ databases">
        <title>Genome-based characterization of strain KMM 296 and proposal for reclassification of Cobetia litoralis and Cobetia pacifica, and emended description of the species Cobetia amphilecti and Cobetia marina.</title>
        <authorList>
            <person name="Balabanova L."/>
            <person name="Nedashkovskaya O."/>
        </authorList>
    </citation>
    <scope>NUCLEOTIDE SEQUENCE [LARGE SCALE GENOMIC DNA]</scope>
    <source>
        <strain evidence="5">NRIC 0815</strain>
    </source>
</reference>
<dbReference type="Pfam" id="PF00857">
    <property type="entry name" value="Isochorismatase"/>
    <property type="match status" value="1"/>
</dbReference>
<evidence type="ECO:0000313" key="4">
    <source>
        <dbReference type="Proteomes" id="UP001170481"/>
    </source>
</evidence>